<comment type="caution">
    <text evidence="1">The sequence shown here is derived from an EMBL/GenBank/DDBJ whole genome shotgun (WGS) entry which is preliminary data.</text>
</comment>
<evidence type="ECO:0000313" key="1">
    <source>
        <dbReference type="EMBL" id="MBI6885819.1"/>
    </source>
</evidence>
<dbReference type="EMBL" id="JAEHTE010000023">
    <property type="protein sequence ID" value="MBI6885819.1"/>
    <property type="molecule type" value="Genomic_DNA"/>
</dbReference>
<sequence>MGIAQEAFEEKFDYDTITGDHVAGLELAIAWAENENRINTFRGQLQILLKIAKGRASELVSLPDNELIEHKDET</sequence>
<dbReference type="AlphaFoldDB" id="A0A8I1JLH5"/>
<dbReference type="RefSeq" id="WP_198747746.1">
    <property type="nucleotide sequence ID" value="NZ_JAEHTE010000023.1"/>
</dbReference>
<protein>
    <submittedName>
        <fullName evidence="1">Uncharacterized protein</fullName>
    </submittedName>
</protein>
<gene>
    <name evidence="1" type="ORF">JEU22_18080</name>
</gene>
<accession>A0A8I1JLH5</accession>
<reference evidence="1" key="1">
    <citation type="submission" date="2020-12" db="EMBL/GenBank/DDBJ databases">
        <title>Enhanced detection system for hospital associated transmission using whole genome sequencing surveillance.</title>
        <authorList>
            <person name="Harrison L.H."/>
            <person name="Van Tyne D."/>
            <person name="Marsh J.W."/>
            <person name="Griffith M.P."/>
            <person name="Snyder D.J."/>
            <person name="Cooper V.S."/>
            <person name="Mustapha M."/>
        </authorList>
    </citation>
    <scope>NUCLEOTIDE SEQUENCE</scope>
    <source>
        <strain evidence="1">PSB00042</strain>
    </source>
</reference>
<evidence type="ECO:0000313" key="2">
    <source>
        <dbReference type="Proteomes" id="UP000637061"/>
    </source>
</evidence>
<organism evidence="1 2">
    <name type="scientific">Pseudomonas putida</name>
    <name type="common">Arthrobacter siderocapsulatus</name>
    <dbReference type="NCBI Taxonomy" id="303"/>
    <lineage>
        <taxon>Bacteria</taxon>
        <taxon>Pseudomonadati</taxon>
        <taxon>Pseudomonadota</taxon>
        <taxon>Gammaproteobacteria</taxon>
        <taxon>Pseudomonadales</taxon>
        <taxon>Pseudomonadaceae</taxon>
        <taxon>Pseudomonas</taxon>
    </lineage>
</organism>
<proteinExistence type="predicted"/>
<dbReference type="Proteomes" id="UP000637061">
    <property type="component" value="Unassembled WGS sequence"/>
</dbReference>
<name>A0A8I1JLH5_PSEPU</name>